<keyword evidence="2" id="KW-0732">Signal</keyword>
<dbReference type="GO" id="GO:0004252">
    <property type="term" value="F:serine-type endopeptidase activity"/>
    <property type="evidence" value="ECO:0007669"/>
    <property type="project" value="InterPro"/>
</dbReference>
<dbReference type="AlphaFoldDB" id="E0XY39"/>
<reference evidence="3" key="1">
    <citation type="journal article" date="2011" name="Environ. Microbiol.">
        <title>Time-series analyses of Monterey Bay coastal microbial picoplankton using a 'genome proxy' microarray.</title>
        <authorList>
            <person name="Rich V.I."/>
            <person name="Pham V.D."/>
            <person name="Eppley J."/>
            <person name="Shi Y."/>
            <person name="DeLong E.F."/>
        </authorList>
    </citation>
    <scope>NUCLEOTIDE SEQUENCE</scope>
</reference>
<dbReference type="PANTHER" id="PTHR43019">
    <property type="entry name" value="SERINE ENDOPROTEASE DEGS"/>
    <property type="match status" value="1"/>
</dbReference>
<sequence>MKSTKLHIVLVVGLLLTLAIPAFAFALTPAEVYRRTSDAVVLILASHDRGGRSKGTGSVVAPGRVLTNAHVVQDASGNNSKRILVFLREDNLNDDSRRAYEKGRAARVLRSDPNLDLALLEVQGLPELSPIPLGDSQRMQIGDPVLAIGHPENGGLWSLTSGRIGSVIRNHGKIRGRHVFQTETSLNRGNSGGPLLNESGLLVGVNTSIARKAKDGLAITGVNFSVQSNVARNWLTRAGLRLPAAPAVVPEDNAVAGIRRTQEAESNQAPVAKPPEPTVVQPQPPTEEGLLTKPRPFKNRDLFSLFMSEQNSAFNKLMEDQDSSFDKLMNEQDDAFDKDMDKAFDSF</sequence>
<dbReference type="EMBL" id="GU474917">
    <property type="protein sequence ID" value="ADI19330.1"/>
    <property type="molecule type" value="Genomic_DNA"/>
</dbReference>
<dbReference type="InterPro" id="IPR009003">
    <property type="entry name" value="Peptidase_S1_PA"/>
</dbReference>
<proteinExistence type="predicted"/>
<evidence type="ECO:0000313" key="3">
    <source>
        <dbReference type="EMBL" id="ADI19330.1"/>
    </source>
</evidence>
<dbReference type="PRINTS" id="PR00834">
    <property type="entry name" value="PROTEASES2C"/>
</dbReference>
<organism evidence="3">
    <name type="scientific">uncultured delta proteobacterium HF0500_03A04</name>
    <dbReference type="NCBI Taxonomy" id="710834"/>
    <lineage>
        <taxon>Bacteria</taxon>
        <taxon>Deltaproteobacteria</taxon>
        <taxon>environmental samples</taxon>
    </lineage>
</organism>
<dbReference type="PANTHER" id="PTHR43019:SF23">
    <property type="entry name" value="PROTEASE DO-LIKE 5, CHLOROPLASTIC"/>
    <property type="match status" value="1"/>
</dbReference>
<accession>E0XY39</accession>
<protein>
    <submittedName>
        <fullName evidence="3">Trypsin-like serine proteases, typically periplasmic, contain C-terminal pdz domain-protein</fullName>
    </submittedName>
</protein>
<evidence type="ECO:0000256" key="2">
    <source>
        <dbReference type="SAM" id="SignalP"/>
    </source>
</evidence>
<dbReference type="GO" id="GO:0006508">
    <property type="term" value="P:proteolysis"/>
    <property type="evidence" value="ECO:0007669"/>
    <property type="project" value="UniProtKB-KW"/>
</dbReference>
<dbReference type="InterPro" id="IPR001940">
    <property type="entry name" value="Peptidase_S1C"/>
</dbReference>
<feature type="signal peptide" evidence="2">
    <location>
        <begin position="1"/>
        <end position="24"/>
    </location>
</feature>
<feature type="chain" id="PRO_5003143218" evidence="2">
    <location>
        <begin position="25"/>
        <end position="347"/>
    </location>
</feature>
<keyword evidence="3" id="KW-0378">Hydrolase</keyword>
<keyword evidence="3" id="KW-0645">Protease</keyword>
<dbReference type="Gene3D" id="2.40.10.120">
    <property type="match status" value="1"/>
</dbReference>
<dbReference type="Pfam" id="PF13365">
    <property type="entry name" value="Trypsin_2"/>
    <property type="match status" value="1"/>
</dbReference>
<feature type="region of interest" description="Disordered" evidence="1">
    <location>
        <begin position="261"/>
        <end position="294"/>
    </location>
</feature>
<name>E0XY39_9DELT</name>
<feature type="compositionally biased region" description="Pro residues" evidence="1">
    <location>
        <begin position="272"/>
        <end position="285"/>
    </location>
</feature>
<dbReference type="SUPFAM" id="SSF50494">
    <property type="entry name" value="Trypsin-like serine proteases"/>
    <property type="match status" value="1"/>
</dbReference>
<evidence type="ECO:0000256" key="1">
    <source>
        <dbReference type="SAM" id="MobiDB-lite"/>
    </source>
</evidence>